<accession>A0ABS9IWX7</accession>
<keyword evidence="2" id="KW-1185">Reference proteome</keyword>
<dbReference type="RefSeq" id="WP_236999175.1">
    <property type="nucleotide sequence ID" value="NZ_JAKKOR010000012.1"/>
</dbReference>
<reference evidence="1 2" key="1">
    <citation type="submission" date="2022-01" db="EMBL/GenBank/DDBJ databases">
        <authorList>
            <person name="Huang Y."/>
        </authorList>
    </citation>
    <scope>NUCLEOTIDE SEQUENCE [LARGE SCALE GENOMIC DNA]</scope>
    <source>
        <strain evidence="1 2">HY366</strain>
    </source>
</reference>
<comment type="caution">
    <text evidence="1">The sequence shown here is derived from an EMBL/GenBank/DDBJ whole genome shotgun (WGS) entry which is preliminary data.</text>
</comment>
<evidence type="ECO:0000313" key="2">
    <source>
        <dbReference type="Proteomes" id="UP001200110"/>
    </source>
</evidence>
<proteinExistence type="predicted"/>
<organism evidence="1 2">
    <name type="scientific">Gordonia liuliyuniae</name>
    <dbReference type="NCBI Taxonomy" id="2911517"/>
    <lineage>
        <taxon>Bacteria</taxon>
        <taxon>Bacillati</taxon>
        <taxon>Actinomycetota</taxon>
        <taxon>Actinomycetes</taxon>
        <taxon>Mycobacteriales</taxon>
        <taxon>Gordoniaceae</taxon>
        <taxon>Gordonia</taxon>
    </lineage>
</organism>
<name>A0ABS9IWX7_9ACTN</name>
<sequence length="186" mass="19007">MRTRKVLLAAAGILVAVLIFGSVRTTGALWRDQQDGGSETQFHTGALELSPGTSSGSSFTFLALNGENLAPGDARQAELDVTNTGTTPLEFALDTAGPTVQGSGVVTVRLSGAQGACPGAATTDLSGAFIAKDTAAASVGFNSSSRRLAPDETTTWCIRAKLVSVSGVASATFTITFHFAADQVRP</sequence>
<gene>
    <name evidence="1" type="ORF">L5G33_16090</name>
</gene>
<evidence type="ECO:0008006" key="3">
    <source>
        <dbReference type="Google" id="ProtNLM"/>
    </source>
</evidence>
<dbReference type="Proteomes" id="UP001200110">
    <property type="component" value="Unassembled WGS sequence"/>
</dbReference>
<evidence type="ECO:0000313" key="1">
    <source>
        <dbReference type="EMBL" id="MCF8589975.1"/>
    </source>
</evidence>
<protein>
    <recommendedName>
        <fullName evidence="3">SipW-cognate class signal peptide</fullName>
    </recommendedName>
</protein>
<dbReference type="EMBL" id="JAKKOR010000012">
    <property type="protein sequence ID" value="MCF8589975.1"/>
    <property type="molecule type" value="Genomic_DNA"/>
</dbReference>